<proteinExistence type="predicted"/>
<feature type="region of interest" description="Disordered" evidence="1">
    <location>
        <begin position="118"/>
        <end position="140"/>
    </location>
</feature>
<accession>A0A8H5IA44</accession>
<reference evidence="2 3" key="1">
    <citation type="submission" date="2020-05" db="EMBL/GenBank/DDBJ databases">
        <title>Identification and distribution of gene clusters putatively required for synthesis of sphingolipid metabolism inhibitors in phylogenetically diverse species of the filamentous fungus Fusarium.</title>
        <authorList>
            <person name="Kim H.-S."/>
            <person name="Busman M."/>
            <person name="Brown D.W."/>
            <person name="Divon H."/>
            <person name="Uhlig S."/>
            <person name="Proctor R.H."/>
        </authorList>
    </citation>
    <scope>NUCLEOTIDE SEQUENCE [LARGE SCALE GENOMIC DNA]</scope>
    <source>
        <strain evidence="2 3">NRRL 53147</strain>
    </source>
</reference>
<comment type="caution">
    <text evidence="2">The sequence shown here is derived from an EMBL/GenBank/DDBJ whole genome shotgun (WGS) entry which is preliminary data.</text>
</comment>
<keyword evidence="3" id="KW-1185">Reference proteome</keyword>
<organism evidence="2 3">
    <name type="scientific">Fusarium mexicanum</name>
    <dbReference type="NCBI Taxonomy" id="751941"/>
    <lineage>
        <taxon>Eukaryota</taxon>
        <taxon>Fungi</taxon>
        <taxon>Dikarya</taxon>
        <taxon>Ascomycota</taxon>
        <taxon>Pezizomycotina</taxon>
        <taxon>Sordariomycetes</taxon>
        <taxon>Hypocreomycetidae</taxon>
        <taxon>Hypocreales</taxon>
        <taxon>Nectriaceae</taxon>
        <taxon>Fusarium</taxon>
        <taxon>Fusarium fujikuroi species complex</taxon>
    </lineage>
</organism>
<dbReference type="Proteomes" id="UP000522262">
    <property type="component" value="Unassembled WGS sequence"/>
</dbReference>
<dbReference type="AlphaFoldDB" id="A0A8H5IA44"/>
<sequence length="140" mass="15240">MNRDFDRKGPGSSAFPESHGVVCVPTSRPGYSGVIGSSLWSIPIEILPLLASSSPCPSSDTSFYKKCLRKILILKSLFWNLETSKPPEDACMLNRFIYDVSSLQERLLQSPGVKNPGVVPATGLSEKMEVADPPEDKGKL</sequence>
<evidence type="ECO:0000256" key="1">
    <source>
        <dbReference type="SAM" id="MobiDB-lite"/>
    </source>
</evidence>
<evidence type="ECO:0000313" key="3">
    <source>
        <dbReference type="Proteomes" id="UP000522262"/>
    </source>
</evidence>
<feature type="compositionally biased region" description="Basic and acidic residues" evidence="1">
    <location>
        <begin position="126"/>
        <end position="140"/>
    </location>
</feature>
<name>A0A8H5IA44_9HYPO</name>
<gene>
    <name evidence="2" type="ORF">FMEXI_12489</name>
</gene>
<evidence type="ECO:0000313" key="2">
    <source>
        <dbReference type="EMBL" id="KAF5532308.1"/>
    </source>
</evidence>
<dbReference type="EMBL" id="JAAOAM010000365">
    <property type="protein sequence ID" value="KAF5532308.1"/>
    <property type="molecule type" value="Genomic_DNA"/>
</dbReference>
<protein>
    <submittedName>
        <fullName evidence="2">Uncharacterized protein</fullName>
    </submittedName>
</protein>